<keyword evidence="12" id="KW-0206">Cytoskeleton</keyword>
<dbReference type="InterPro" id="IPR027434">
    <property type="entry name" value="Homing_endonucl"/>
</dbReference>
<evidence type="ECO:0000256" key="8">
    <source>
        <dbReference type="ARBA" id="ARBA00023017"/>
    </source>
</evidence>
<keyword evidence="9 14" id="KW-0175">Coiled coil</keyword>
<dbReference type="SUPFAM" id="SSF55608">
    <property type="entry name" value="Homing endonucleases"/>
    <property type="match status" value="1"/>
</dbReference>
<keyword evidence="10" id="KW-0969">Cilium</keyword>
<feature type="coiled-coil region" evidence="14">
    <location>
        <begin position="3222"/>
        <end position="3284"/>
    </location>
</feature>
<evidence type="ECO:0000256" key="5">
    <source>
        <dbReference type="ARBA" id="ARBA00022701"/>
    </source>
</evidence>
<dbReference type="Gene3D" id="3.20.180.20">
    <property type="entry name" value="Dynein heavy chain, N-terminal domain 2"/>
    <property type="match status" value="1"/>
</dbReference>
<dbReference type="Pfam" id="PF18199">
    <property type="entry name" value="Dynein_C"/>
    <property type="match status" value="1"/>
</dbReference>
<dbReference type="Gene3D" id="3.10.490.20">
    <property type="match status" value="1"/>
</dbReference>
<dbReference type="Pfam" id="PF05204">
    <property type="entry name" value="Hom_end"/>
    <property type="match status" value="1"/>
</dbReference>
<dbReference type="Gene3D" id="2.170.16.10">
    <property type="entry name" value="Hedgehog/Intein (Hint) domain"/>
    <property type="match status" value="1"/>
</dbReference>
<dbReference type="InterPro" id="IPR042219">
    <property type="entry name" value="AAA_lid_11_sf"/>
</dbReference>
<dbReference type="Gene3D" id="1.20.140.100">
    <property type="entry name" value="Dynein heavy chain, N-terminal domain 2"/>
    <property type="match status" value="1"/>
</dbReference>
<evidence type="ECO:0000256" key="10">
    <source>
        <dbReference type="ARBA" id="ARBA00023069"/>
    </source>
</evidence>
<dbReference type="Pfam" id="PF17857">
    <property type="entry name" value="AAA_lid_1"/>
    <property type="match status" value="1"/>
</dbReference>
<dbReference type="InterPro" id="IPR024317">
    <property type="entry name" value="Dynein_heavy_chain_D4_dom"/>
</dbReference>
<dbReference type="Proteomes" id="UP001527925">
    <property type="component" value="Unassembled WGS sequence"/>
</dbReference>
<keyword evidence="18" id="KW-1185">Reference proteome</keyword>
<dbReference type="Pfam" id="PF17852">
    <property type="entry name" value="Dynein_AAA_lid"/>
    <property type="match status" value="1"/>
</dbReference>
<accession>A0ABR4N8B5</accession>
<dbReference type="InterPro" id="IPR024743">
    <property type="entry name" value="Dynein_HC_stalk"/>
</dbReference>
<dbReference type="PROSITE" id="PS50819">
    <property type="entry name" value="INTEIN_ENDONUCLEASE"/>
    <property type="match status" value="1"/>
</dbReference>
<evidence type="ECO:0000313" key="17">
    <source>
        <dbReference type="EMBL" id="KAL2915772.1"/>
    </source>
</evidence>
<name>A0ABR4N8B5_9FUNG</name>
<evidence type="ECO:0000313" key="18">
    <source>
        <dbReference type="Proteomes" id="UP001527925"/>
    </source>
</evidence>
<dbReference type="InterPro" id="IPR035699">
    <property type="entry name" value="AAA_6"/>
</dbReference>
<dbReference type="InterPro" id="IPR042222">
    <property type="entry name" value="Dynein_2_N"/>
</dbReference>
<evidence type="ECO:0000256" key="3">
    <source>
        <dbReference type="ARBA" id="ARBA00011655"/>
    </source>
</evidence>
<dbReference type="Gene3D" id="1.10.8.710">
    <property type="match status" value="1"/>
</dbReference>
<keyword evidence="8" id="KW-0243">Dynein</keyword>
<evidence type="ECO:0000256" key="7">
    <source>
        <dbReference type="ARBA" id="ARBA00022840"/>
    </source>
</evidence>
<keyword evidence="11" id="KW-0505">Motor protein</keyword>
<evidence type="ECO:0000256" key="11">
    <source>
        <dbReference type="ARBA" id="ARBA00023175"/>
    </source>
</evidence>
<protein>
    <recommendedName>
        <fullName evidence="16">DOD-type homing endonuclease domain-containing protein</fullName>
    </recommendedName>
</protein>
<feature type="region of interest" description="Disordered" evidence="15">
    <location>
        <begin position="48"/>
        <end position="74"/>
    </location>
</feature>
<evidence type="ECO:0000256" key="2">
    <source>
        <dbReference type="ARBA" id="ARBA00008887"/>
    </source>
</evidence>
<feature type="region of interest" description="Disordered" evidence="15">
    <location>
        <begin position="1"/>
        <end position="20"/>
    </location>
</feature>
<dbReference type="SUPFAM" id="SSF51294">
    <property type="entry name" value="Hedgehog/intein (Hint) domain"/>
    <property type="match status" value="1"/>
</dbReference>
<dbReference type="InterPro" id="IPR004273">
    <property type="entry name" value="Dynein_heavy_D6_P-loop"/>
</dbReference>
<dbReference type="InterPro" id="IPR041466">
    <property type="entry name" value="Dynein_AAA5_ext"/>
</dbReference>
<dbReference type="Gene3D" id="3.10.28.10">
    <property type="entry name" value="Homing endonucleases"/>
    <property type="match status" value="1"/>
</dbReference>
<evidence type="ECO:0000256" key="14">
    <source>
        <dbReference type="SAM" id="Coils"/>
    </source>
</evidence>
<dbReference type="InterPro" id="IPR026983">
    <property type="entry name" value="DHC"/>
</dbReference>
<comment type="subcellular location">
    <subcellularLocation>
        <location evidence="1">Cytoplasm</location>
        <location evidence="1">Cytoskeleton</location>
        <location evidence="1">Cilium axoneme</location>
    </subcellularLocation>
</comment>
<evidence type="ECO:0000256" key="1">
    <source>
        <dbReference type="ARBA" id="ARBA00004430"/>
    </source>
</evidence>
<comment type="similarity">
    <text evidence="2">Belongs to the dynein heavy chain family.</text>
</comment>
<evidence type="ECO:0000256" key="12">
    <source>
        <dbReference type="ARBA" id="ARBA00023212"/>
    </source>
</evidence>
<dbReference type="Gene3D" id="1.20.58.1120">
    <property type="match status" value="1"/>
</dbReference>
<sequence length="4433" mass="500650">MPPELLSKIRVRPPPPKRYTQHSHIVDEQWMRLENARNYNPSESIAAEAAAAARGQRPHGFRSIDKHEPSKDAECAPRPVFRDRLIEFLIEQQNTKSVIDEEDVASIMLVNLPKEFVPDPRTYRILQRLIADEASDLEDESIIEAFYDYFGASIKAVTVSDLESSWIDDILGAIPDSLKLRFPDAVTQLIDEIQEAFRESGKESAENPRRTASILSTSASPWHKSFVENRAKIERQLFISAPVLRHLLETWSYFSHLRFANIDEIRSQRDAFRISSFRSLMLVQAEKCRTKIWHGWLASILKSFAEAFIRRRRREVLPPHPPESFFKCAQMLVVNQLQSLMTSSVADYIRMFSFYPVTLPAGSAASLPRFGARPPRFSVRLSFVTKTRVIEFDPPFSDIEDAVVDGLGFLVSTIDSVPKIESAVYGTAGESLLAMETPPIHAILKATHGGSSADGKPAFRMSLGDVEQCRIGVEQIVIDAALAHLRKYTQESFAAAKDHLARYNTYVDLFSVELDKQVDEFFSSEHTFEDYIAQIEKYKSIVNDILNHPRRVELVLIELITEDLHRIFIARANSLAAKFINKITEQNIEHQLRICTRYETIEEKALRIPEGFKEMAEQMEYMHQTLEEELPSLLSELEESRRRLMYIFNYSLLSEDHIKLNSRTFTWPARIIPILEQHNKIIGVAREKSEESLRERRIKFEQELEEIRVQVEELREVGDLDEMPFYVKKVQALAKQLQTAQETVGGFNKEEQLFGWPITTYPQRKQIMTTLEPFQALYTTAVNFQRSYKKWMDGNLLELDAEQIEQEVDSLKRDMYRVLGTLVQAPAPQNIAKAVKEKIDEFMMNIPIIHVLCNPGMRDRHWAKMSSIAGFEIRPDGSASLRKMLKLNLEQFLAPFQDVSDGAAKEYTLEKNMNKMFQEWEPLEFTLIAYRETGTFILASVDDAQQLLDDQIVKTQSMRGSPYIKPFEQQIKDWERKLLTTQEILDEWLKVQATWLYLEPIFSSEDIMSQMPEEGKKFKMVDHSWRKTMTTVNEDRHILKATDIPNLLEELQKNNIMLEEILKGLNSYLELKRLCFPRFFFLSNDEMLEILSETKDPTRVQPHLKKCFEGVATLQFDDKLDIISLFSSEKERLQLSTRVSTAEAKGAVEKWLGGVESAMLKSLQDIIKDAHAAYPKSPREKWVLEWPGQVVICVSQIFWTLGVEDAIPQGKKGLEEYLAQLNRDLNETIKLVRGELPKMARYTLGALVVIDVHARDVVANMITGDSIRDINDFGWLSQLRYYWEDDNVMVKMINAQKKYGYEYLGNSPRLVITPLTDRCYRTLFGALHLNLGGAPEGPAGTGKCWGRGTRLVMLDGTTKAVEEIREGDVLMGPDSQPRIVRPGSITRGTEAMYRVTATDDARISWTCNGPHILVLQLNAKPTVVAAGGRFFVKTWTTRPGTSAVSQIPCADLVGGAFSTRNDAEAFIEELVRTEWQPLVFECTVVDYLAIKDESLRRSLAMFQPPLIQWPSPAVSLTARISEMHGAEASLAMVAQIAWATGAWLALSTGSGCVETCEQVHSEFDRISAMLGEGMPRKRGSAFSALLGSYGLAQATNIPSELMTDCPTVRRALLAGLVDCSGRIGEDGGCTITSASAGILTDAASLARGLGLVVGKSHGHASIAVSGVGLTAVAEHIVTDDKRRAVAELASSACGTDPCFGFTIECVGIDDYFGFSLDGCDGRCLLEDYTVTHNTETTKDLAKALAKQCVVFNCSDGLDYLAMGKFFKGLATSGAWACFDEFNRIDLEVLSVVAQQILTIQRAIALNLKDFMFEGTRLTLNPHCAVFITMNPGYAGRSELPDNLKALFRTVAMMVPDYSLIAEITLYSFGFIEARNLARKIAATYRLCSEQLSSQDHYDYGMRAVKSVLTAAGNLKLKYPNENENILVLRSIIDVNLPKFLSQDIALFKGIATDLFPGVRLPKPDYAQLEEAIEAACERLHLQMVPSFVEKIIQLYEMMLVRHGYMLVGEPFAGKTSAYRVLAEALTDIASKVPDGVESEWLKVQFKVINPKSITMGQLYGQFDPVSHEWTDGVLATSFRYFASSTSPDRKWVIFDGPVDAIWVENMNTVLDDNKKLCLMSGEIIQLSNTMSLVFEVMDLAVASPATVSRCGMVYLEPERLGWRPLVQSWLIGVTYLTTKTKEFINALFESLVPPTLAFVRKDCKELSPTTDIGLVNSLVRLLDSTFDDFRKFPAPEDVEAHELTEQRIQCRFLFCMVWTIGGSIDMASQAKFDRMLRQNVHKMQPPLKLEIPIEGTLYDYLYQTPPEKTKNELNNAANNAEEQKKDAWIPWLQTIQTIHLPADADFNDIIIPTKDTARYNYLMDLMIVHDIPLLLVGPTGTGKSKYIMSKLLNGVPRDIFLPLPINFSARTSANQIQDLVMAKLDKRRKGVFGAPVGKRFIIFIDDLNMPAKEQYGAQPPIELFRQWMDHGNWYDRKDTSRLELIDIQLISAMGPPGGGRNVVTPRFQRHFNQVVINSFDETTMFRIFNSILEWHFSRFEFVEEIRNLAFALVEGTMQVYQWAVENLLPTPAKTHYTFNLRDFAKVIQGLVLSRPANFAGTMPMVRLWTHEVYRVYYDRLVADEDRSSLFKFVMSVIRDKFEKEPDAVFAHVATGPAAANGKPTFTDDNMRSVLFGDFTGKKAPGNEADYVELTKFDIITEVCKAQLAEYNQVKKAKLNLVLFRFAIEHVSKICRILKLPGGNALLVGVGGSGRQSLTRLSAFIAQYEIFQIEISKSYSRVEWRDDLKKMLLMSGVENLKTVFLFPDTQIKEESFIEDVNNILNAGDVPNLFAPDERQNIIEKLSSDAQEEGKAGDGSPMALYAYFIERVKKNLHIVLCMSPIGDAFRARLRQFSSIVNCCTIDWFQAWPDDALQAVAKQFLNDIELDNSVRDQVVAMCQHFHQYSIGLSQRYLQALSRHNYVTPTSYLELLFAYKTLLNKRREEISTVRKRYAGGLDKLQFAAEQIARMQVDLKELQPQLLKTSEETVEMLAKIERESVEVESTRKTVAADEAVASSKAEQSAAMKNECENDLAEALPLLNAALSALDTLKKTDIDLVKSMKNPPDGVKLVMEAVCVMKDIKPEKVPDPSGSGRMVLDYWKSSLKMLSDPQFLNSLKSFDKDDIPPHVIKKIRQTYIPNPEFKPEKVRNASSAAEGLCSWIIAMEAYDRVAKIVAPKQEALAKAEAELAETMKGLNEKRALLKEVMDRLQTLNDNLQALADKKERLEKEVKSCEDQLDRAQKLLGGLGGEKQRWTEITKQLDGTLYNLAGDVLISAGVVAYLGAFTKTYRQECIASWVATLKSVKIPCTDAFSLIKVLGDPILIRAWNIAGLPSDAFSIDNGIIVQNARRWPLMIDPQGQANKWVKNMEKDRNLVIIKLTDGEFVRSLENAITFGLPVLLENVKEELDPILDTVLQKQTFKSGGATCIRLGDAVIEYAESFRLYITTKLRNPHYLPETSVKVSLLNFMITPEGLEDQLLGIVVAKERPELEEEKVQLILQSAENKKRLKEIEDQILQILSSAEGNILENETAIEVLSSSKVLSVELFDKQRIAEETERKIDETRESYRPIANHSAVLYFCIADLANIDPMYQYSLTWFIDLFTNSIAQSNKSSVLKRRLKNLESYFTYSLYCNVCRSLFEKDKLLFSFLLCSTILRNHKDMNEAEFSHLMTGGLGLGGPAIPNPDPSIISEKSWAEIGRLSDLPAFKGLIQEFKIAEWKQILESNDLQEVPFPGRWSALNDFQRLLIVRALRNEKIVPCVQEFVKIKLGHKFIEPPTFDLAGSYEDSSNRSPLIFILSPGVDPMAQLLKFADDKGFSGQKCQSISLGQGQGPIAANMIKEAQKGGTWVVLQNCHLAVSWLGTLEKIVDDMSSGASVHKDFRLWLTSYPSPKFPSSILQIGVKMTNEPPKGIKANILKSYLSDPISDEKFFAACKKPSEWEKLLFGLCTFHAIVQERRNFGPLGWNIPYEFNESDLRISMRQLQMFLDEYAEIPFKALIYLTGECNYGGRVTDDWDRRTLMNLLTTFYCPAIVDDNGYRFSPSGTYYAPAKGKYENYLEYIRSLPLNQSPEIFGIHDNGDIARQLAETRQLFESIIKTQENATGTGGGSGQKTSDEILIEVSSDILARVPPAFNLEAAIKKYPVNYNESMNTVLIQEMIRFNKLIQVVLVSLVNVQKAIKGLVVLSAELEEVCKSILVGRVPAMWASKSYPSLKPLGGYINDLIQRLKFFQTWLEQGSPKVFWMSGFFFTQSFITATLQNYARKYTIPIDELGLDFEVLAITTSDTAPEDGVYVNGLFLEGARWSRERGLLGESLSKVLYDPLPIIWFKPIRIVDIRTQGTYTSPVYKTSARRGVLSTTGHSTNFVIAIRLPTDKPEKHWIMRGLAALLQLDD</sequence>
<dbReference type="InterPro" id="IPR007869">
    <property type="entry name" value="Homing_endonuc_PI-Sce"/>
</dbReference>
<evidence type="ECO:0000256" key="6">
    <source>
        <dbReference type="ARBA" id="ARBA00022741"/>
    </source>
</evidence>
<dbReference type="Pfam" id="PF03028">
    <property type="entry name" value="Dynein_heavy"/>
    <property type="match status" value="1"/>
</dbReference>
<dbReference type="Gene3D" id="1.10.8.720">
    <property type="entry name" value="Region D6 of dynein motor"/>
    <property type="match status" value="1"/>
</dbReference>
<evidence type="ECO:0000256" key="4">
    <source>
        <dbReference type="ARBA" id="ARBA00022490"/>
    </source>
</evidence>
<dbReference type="Pfam" id="PF12781">
    <property type="entry name" value="AAA_9"/>
    <property type="match status" value="1"/>
</dbReference>
<evidence type="ECO:0000256" key="13">
    <source>
        <dbReference type="ARBA" id="ARBA00023273"/>
    </source>
</evidence>
<dbReference type="InterPro" id="IPR027417">
    <property type="entry name" value="P-loop_NTPase"/>
</dbReference>
<dbReference type="Gene3D" id="6.10.140.1060">
    <property type="match status" value="1"/>
</dbReference>
<dbReference type="Pfam" id="PF12777">
    <property type="entry name" value="MT"/>
    <property type="match status" value="1"/>
</dbReference>
<dbReference type="Pfam" id="PF12780">
    <property type="entry name" value="AAA_8"/>
    <property type="match status" value="1"/>
</dbReference>
<dbReference type="InterPro" id="IPR013602">
    <property type="entry name" value="Dynein_heavy_linker"/>
</dbReference>
<dbReference type="InterPro" id="IPR041228">
    <property type="entry name" value="Dynein_C"/>
</dbReference>
<comment type="caution">
    <text evidence="17">The sequence shown here is derived from an EMBL/GenBank/DDBJ whole genome shotgun (WGS) entry which is preliminary data.</text>
</comment>
<organism evidence="17 18">
    <name type="scientific">Polyrhizophydium stewartii</name>
    <dbReference type="NCBI Taxonomy" id="2732419"/>
    <lineage>
        <taxon>Eukaryota</taxon>
        <taxon>Fungi</taxon>
        <taxon>Fungi incertae sedis</taxon>
        <taxon>Chytridiomycota</taxon>
        <taxon>Chytridiomycota incertae sedis</taxon>
        <taxon>Chytridiomycetes</taxon>
        <taxon>Rhizophydiales</taxon>
        <taxon>Rhizophydiales incertae sedis</taxon>
        <taxon>Polyrhizophydium</taxon>
    </lineage>
</organism>
<dbReference type="Pfam" id="PF12775">
    <property type="entry name" value="AAA_7"/>
    <property type="match status" value="1"/>
</dbReference>
<dbReference type="InterPro" id="IPR035706">
    <property type="entry name" value="AAA_9"/>
</dbReference>
<dbReference type="InterPro" id="IPR043160">
    <property type="entry name" value="Dynein_C_barrel"/>
</dbReference>
<dbReference type="Pfam" id="PF12774">
    <property type="entry name" value="AAA_6"/>
    <property type="match status" value="2"/>
</dbReference>
<dbReference type="InterPro" id="IPR036844">
    <property type="entry name" value="Hint_dom_sf"/>
</dbReference>
<keyword evidence="6" id="KW-0547">Nucleotide-binding</keyword>
<dbReference type="InterPro" id="IPR041658">
    <property type="entry name" value="AAA_lid_11"/>
</dbReference>
<dbReference type="Gene3D" id="1.10.287.2620">
    <property type="match status" value="1"/>
</dbReference>
<dbReference type="PANTHER" id="PTHR22878:SF70">
    <property type="entry name" value="DYNEIN HEAVY CHAIN 2, AXONEMAL"/>
    <property type="match status" value="1"/>
</dbReference>
<evidence type="ECO:0000256" key="15">
    <source>
        <dbReference type="SAM" id="MobiDB-lite"/>
    </source>
</evidence>
<feature type="domain" description="DOD-type homing endonuclease" evidence="16">
    <location>
        <begin position="1565"/>
        <end position="1651"/>
    </location>
</feature>
<dbReference type="Gene3D" id="1.10.472.130">
    <property type="match status" value="1"/>
</dbReference>
<reference evidence="17 18" key="1">
    <citation type="submission" date="2023-09" db="EMBL/GenBank/DDBJ databases">
        <title>Pangenome analysis of Batrachochytrium dendrobatidis and related Chytrids.</title>
        <authorList>
            <person name="Yacoub M.N."/>
            <person name="Stajich J.E."/>
            <person name="James T.Y."/>
        </authorList>
    </citation>
    <scope>NUCLEOTIDE SEQUENCE [LARGE SCALE GENOMIC DNA]</scope>
    <source>
        <strain evidence="17 18">JEL0888</strain>
    </source>
</reference>
<proteinExistence type="inferred from homology"/>
<dbReference type="Pfam" id="PF18198">
    <property type="entry name" value="AAA_lid_11"/>
    <property type="match status" value="1"/>
</dbReference>
<keyword evidence="7" id="KW-0067">ATP-binding</keyword>
<dbReference type="InterPro" id="IPR043157">
    <property type="entry name" value="Dynein_AAA1S"/>
</dbReference>
<dbReference type="Gene3D" id="1.20.920.20">
    <property type="match status" value="1"/>
</dbReference>
<dbReference type="Gene3D" id="1.20.920.30">
    <property type="match status" value="1"/>
</dbReference>
<evidence type="ECO:0000259" key="16">
    <source>
        <dbReference type="PROSITE" id="PS50819"/>
    </source>
</evidence>
<evidence type="ECO:0000256" key="9">
    <source>
        <dbReference type="ARBA" id="ARBA00023054"/>
    </source>
</evidence>
<dbReference type="Pfam" id="PF08393">
    <property type="entry name" value="DHC_N2"/>
    <property type="match status" value="1"/>
</dbReference>
<keyword evidence="4" id="KW-0963">Cytoplasm</keyword>
<dbReference type="InterPro" id="IPR041589">
    <property type="entry name" value="DNAH3_AAA_lid_1"/>
</dbReference>
<keyword evidence="13" id="KW-0966">Cell projection</keyword>
<dbReference type="InterPro" id="IPR004042">
    <property type="entry name" value="Intein_endonuc_central"/>
</dbReference>
<feature type="coiled-coil region" evidence="14">
    <location>
        <begin position="690"/>
        <end position="717"/>
    </location>
</feature>
<dbReference type="SUPFAM" id="SSF52540">
    <property type="entry name" value="P-loop containing nucleoside triphosphate hydrolases"/>
    <property type="match status" value="4"/>
</dbReference>
<dbReference type="Gene3D" id="1.10.8.1220">
    <property type="match status" value="1"/>
</dbReference>
<feature type="compositionally biased region" description="Basic and acidic residues" evidence="15">
    <location>
        <begin position="62"/>
        <end position="74"/>
    </location>
</feature>
<keyword evidence="5" id="KW-0493">Microtubule</keyword>
<dbReference type="PANTHER" id="PTHR22878">
    <property type="entry name" value="DYNEIN HEAVY CHAIN 6, AXONEMAL-LIKE-RELATED"/>
    <property type="match status" value="1"/>
</dbReference>
<dbReference type="Gene3D" id="3.40.50.300">
    <property type="entry name" value="P-loop containing nucleotide triphosphate hydrolases"/>
    <property type="match status" value="6"/>
</dbReference>
<dbReference type="InterPro" id="IPR042228">
    <property type="entry name" value="Dynein_linker_3"/>
</dbReference>
<dbReference type="EMBL" id="JADGIZ020000021">
    <property type="protein sequence ID" value="KAL2915772.1"/>
    <property type="molecule type" value="Genomic_DNA"/>
</dbReference>
<gene>
    <name evidence="17" type="ORF">HK105_204719</name>
</gene>
<dbReference type="Gene3D" id="1.20.1270.280">
    <property type="match status" value="1"/>
</dbReference>
<comment type="subunit">
    <text evidence="3">Consists of at least two heavy chains and a number of intermediate and light chains.</text>
</comment>